<accession>A0AAD6TJD9</accession>
<evidence type="ECO:0000313" key="2">
    <source>
        <dbReference type="EMBL" id="KAJ7045333.1"/>
    </source>
</evidence>
<dbReference type="AlphaFoldDB" id="A0AAD6TJD9"/>
<reference evidence="2" key="1">
    <citation type="submission" date="2023-03" db="EMBL/GenBank/DDBJ databases">
        <title>Massive genome expansion in bonnet fungi (Mycena s.s.) driven by repeated elements and novel gene families across ecological guilds.</title>
        <authorList>
            <consortium name="Lawrence Berkeley National Laboratory"/>
            <person name="Harder C.B."/>
            <person name="Miyauchi S."/>
            <person name="Viragh M."/>
            <person name="Kuo A."/>
            <person name="Thoen E."/>
            <person name="Andreopoulos B."/>
            <person name="Lu D."/>
            <person name="Skrede I."/>
            <person name="Drula E."/>
            <person name="Henrissat B."/>
            <person name="Morin E."/>
            <person name="Kohler A."/>
            <person name="Barry K."/>
            <person name="LaButti K."/>
            <person name="Morin E."/>
            <person name="Salamov A."/>
            <person name="Lipzen A."/>
            <person name="Mereny Z."/>
            <person name="Hegedus B."/>
            <person name="Baldrian P."/>
            <person name="Stursova M."/>
            <person name="Weitz H."/>
            <person name="Taylor A."/>
            <person name="Grigoriev I.V."/>
            <person name="Nagy L.G."/>
            <person name="Martin F."/>
            <person name="Kauserud H."/>
        </authorList>
    </citation>
    <scope>NUCLEOTIDE SEQUENCE</scope>
    <source>
        <strain evidence="2">CBHHK200</strain>
    </source>
</reference>
<keyword evidence="3" id="KW-1185">Reference proteome</keyword>
<organism evidence="2 3">
    <name type="scientific">Mycena alexandri</name>
    <dbReference type="NCBI Taxonomy" id="1745969"/>
    <lineage>
        <taxon>Eukaryota</taxon>
        <taxon>Fungi</taxon>
        <taxon>Dikarya</taxon>
        <taxon>Basidiomycota</taxon>
        <taxon>Agaricomycotina</taxon>
        <taxon>Agaricomycetes</taxon>
        <taxon>Agaricomycetidae</taxon>
        <taxon>Agaricales</taxon>
        <taxon>Marasmiineae</taxon>
        <taxon>Mycenaceae</taxon>
        <taxon>Mycena</taxon>
    </lineage>
</organism>
<evidence type="ECO:0000256" key="1">
    <source>
        <dbReference type="SAM" id="MobiDB-lite"/>
    </source>
</evidence>
<name>A0AAD6TJD9_9AGAR</name>
<feature type="compositionally biased region" description="Polar residues" evidence="1">
    <location>
        <begin position="114"/>
        <end position="127"/>
    </location>
</feature>
<comment type="caution">
    <text evidence="2">The sequence shown here is derived from an EMBL/GenBank/DDBJ whole genome shotgun (WGS) entry which is preliminary data.</text>
</comment>
<gene>
    <name evidence="2" type="ORF">C8F04DRAFT_1248749</name>
</gene>
<proteinExistence type="predicted"/>
<dbReference type="EMBL" id="JARJCM010000004">
    <property type="protein sequence ID" value="KAJ7045333.1"/>
    <property type="molecule type" value="Genomic_DNA"/>
</dbReference>
<evidence type="ECO:0000313" key="3">
    <source>
        <dbReference type="Proteomes" id="UP001218188"/>
    </source>
</evidence>
<feature type="region of interest" description="Disordered" evidence="1">
    <location>
        <begin position="92"/>
        <end position="127"/>
    </location>
</feature>
<sequence length="127" mass="14636">MVAAEQESRHNDGHNAGMPVAQWIHDGMSIERTQVLTIALLKNHREHPLQETWESITMLHDTLNLKLEKFRERQREIYPRLTLSAVISLSQEGRSIRSYDRSRAKPRTGDEQMSRSATSRNTTTQLG</sequence>
<dbReference type="Proteomes" id="UP001218188">
    <property type="component" value="Unassembled WGS sequence"/>
</dbReference>
<feature type="compositionally biased region" description="Basic and acidic residues" evidence="1">
    <location>
        <begin position="94"/>
        <end position="113"/>
    </location>
</feature>
<protein>
    <submittedName>
        <fullName evidence="2">Uncharacterized protein</fullName>
    </submittedName>
</protein>